<gene>
    <name evidence="2" type="ORF">KL86DYS2_11521</name>
</gene>
<name>A0A212JHE3_9BACT</name>
<dbReference type="Pfam" id="PF13588">
    <property type="entry name" value="HSDR_N_2"/>
    <property type="match status" value="1"/>
</dbReference>
<evidence type="ECO:0000313" key="2">
    <source>
        <dbReference type="EMBL" id="SBV98844.1"/>
    </source>
</evidence>
<accession>A0A212JHE3</accession>
<protein>
    <recommendedName>
        <fullName evidence="1">Type I restriction enzyme R protein N-terminal domain-containing protein</fullName>
    </recommendedName>
</protein>
<dbReference type="AlphaFoldDB" id="A0A212JHE3"/>
<reference evidence="2" key="1">
    <citation type="submission" date="2016-04" db="EMBL/GenBank/DDBJ databases">
        <authorList>
            <person name="Evans L.H."/>
            <person name="Alamgir A."/>
            <person name="Owens N."/>
            <person name="Weber N.D."/>
            <person name="Virtaneva K."/>
            <person name="Barbian K."/>
            <person name="Babar A."/>
            <person name="Rosenke K."/>
        </authorList>
    </citation>
    <scope>NUCLEOTIDE SEQUENCE</scope>
    <source>
        <strain evidence="2">86-2</strain>
    </source>
</reference>
<organism evidence="2">
    <name type="scientific">uncultured Dysgonomonas sp</name>
    <dbReference type="NCBI Taxonomy" id="206096"/>
    <lineage>
        <taxon>Bacteria</taxon>
        <taxon>Pseudomonadati</taxon>
        <taxon>Bacteroidota</taxon>
        <taxon>Bacteroidia</taxon>
        <taxon>Bacteroidales</taxon>
        <taxon>Dysgonomonadaceae</taxon>
        <taxon>Dysgonomonas</taxon>
        <taxon>environmental samples</taxon>
    </lineage>
</organism>
<feature type="domain" description="Type I restriction enzyme R protein N-terminal" evidence="1">
    <location>
        <begin position="35"/>
        <end position="144"/>
    </location>
</feature>
<evidence type="ECO:0000259" key="1">
    <source>
        <dbReference type="Pfam" id="PF13588"/>
    </source>
</evidence>
<dbReference type="EMBL" id="FLUL01000001">
    <property type="protein sequence ID" value="SBV98844.1"/>
    <property type="molecule type" value="Genomic_DNA"/>
</dbReference>
<dbReference type="InterPro" id="IPR029464">
    <property type="entry name" value="HSDR_N"/>
</dbReference>
<dbReference type="RefSeq" id="WP_296948820.1">
    <property type="nucleotide sequence ID" value="NZ_LT599021.1"/>
</dbReference>
<dbReference type="Gene3D" id="3.90.1570.30">
    <property type="match status" value="1"/>
</dbReference>
<sequence length="149" mass="17444">MLELNLPSFDINVKKIGGKISILDPLRRKFVALTPEEWVRQHFVNFLLREKGYPAALIANEIQIDLNKLKKRCDSVVYNRDLSPLMIIEYKAPDVDITQQVFDQIVRYNIVLKVKYLIVSNGLNHYCCIMDYDKQSFNYLSDIPNYTDL</sequence>
<proteinExistence type="predicted"/>